<feature type="domain" description="RRM" evidence="5">
    <location>
        <begin position="442"/>
        <end position="517"/>
    </location>
</feature>
<gene>
    <name evidence="7" type="ORF">BCR35DRAFT_334920</name>
</gene>
<dbReference type="InterPro" id="IPR052645">
    <property type="entry name" value="Pumilio_domain_protein"/>
</dbReference>
<accession>A0A1Y2DRQ8</accession>
<dbReference type="InterPro" id="IPR000504">
    <property type="entry name" value="RRM_dom"/>
</dbReference>
<evidence type="ECO:0000313" key="8">
    <source>
        <dbReference type="Proteomes" id="UP000193467"/>
    </source>
</evidence>
<reference evidence="7 8" key="1">
    <citation type="submission" date="2016-07" db="EMBL/GenBank/DDBJ databases">
        <title>Pervasive Adenine N6-methylation of Active Genes in Fungi.</title>
        <authorList>
            <consortium name="DOE Joint Genome Institute"/>
            <person name="Mondo S.J."/>
            <person name="Dannebaum R.O."/>
            <person name="Kuo R.C."/>
            <person name="Labutti K."/>
            <person name="Haridas S."/>
            <person name="Kuo A."/>
            <person name="Salamov A."/>
            <person name="Ahrendt S.R."/>
            <person name="Lipzen A."/>
            <person name="Sullivan W."/>
            <person name="Andreopoulos W.B."/>
            <person name="Clum A."/>
            <person name="Lindquist E."/>
            <person name="Daum C."/>
            <person name="Ramamoorthy G.K."/>
            <person name="Gryganskyi A."/>
            <person name="Culley D."/>
            <person name="Magnuson J.K."/>
            <person name="James T.Y."/>
            <person name="O'Malley M.A."/>
            <person name="Stajich J.E."/>
            <person name="Spatafora J.W."/>
            <person name="Visel A."/>
            <person name="Grigoriev I.V."/>
        </authorList>
    </citation>
    <scope>NUCLEOTIDE SEQUENCE [LARGE SCALE GENOMIC DNA]</scope>
    <source>
        <strain evidence="7 8">62-1032</strain>
    </source>
</reference>
<feature type="compositionally biased region" description="Polar residues" evidence="4">
    <location>
        <begin position="278"/>
        <end position="291"/>
    </location>
</feature>
<feature type="compositionally biased region" description="Low complexity" evidence="4">
    <location>
        <begin position="61"/>
        <end position="73"/>
    </location>
</feature>
<evidence type="ECO:0008006" key="9">
    <source>
        <dbReference type="Google" id="ProtNLM"/>
    </source>
</evidence>
<dbReference type="GO" id="GO:0003723">
    <property type="term" value="F:RNA binding"/>
    <property type="evidence" value="ECO:0007669"/>
    <property type="project" value="UniProtKB-UniRule"/>
</dbReference>
<organism evidence="7 8">
    <name type="scientific">Leucosporidium creatinivorum</name>
    <dbReference type="NCBI Taxonomy" id="106004"/>
    <lineage>
        <taxon>Eukaryota</taxon>
        <taxon>Fungi</taxon>
        <taxon>Dikarya</taxon>
        <taxon>Basidiomycota</taxon>
        <taxon>Pucciniomycotina</taxon>
        <taxon>Microbotryomycetes</taxon>
        <taxon>Leucosporidiales</taxon>
        <taxon>Leucosporidium</taxon>
    </lineage>
</organism>
<comment type="caution">
    <text evidence="7">The sequence shown here is derived from an EMBL/GenBank/DDBJ whole genome shotgun (WGS) entry which is preliminary data.</text>
</comment>
<dbReference type="SUPFAM" id="SSF54928">
    <property type="entry name" value="RNA-binding domain, RBD"/>
    <property type="match status" value="2"/>
</dbReference>
<dbReference type="SMART" id="SM00025">
    <property type="entry name" value="Pumilio"/>
    <property type="match status" value="5"/>
</dbReference>
<evidence type="ECO:0000313" key="7">
    <source>
        <dbReference type="EMBL" id="ORY61951.1"/>
    </source>
</evidence>
<sequence length="1162" mass="122914">MDGLRSPEGSTYGEDSHRTLDYLGLDNDSPIGGFGPFSEQNGGGGELSSLAGGGGGGGAGTRSLGRSSSLSSTAPLMQRLGSTGSLRPSAFSAFGHQQQQQQQQQTRMRSNTVATFSRPGLGSLNGLPTSTTTTSSLFSSSTPVTPGAGGEMYEDPYLQETGSSYHRSTNSDDSTRLLYSTTAQEDPTSSSSVAPSASFSPTSSRTRAATIGILDDSREVFMRRRAGTATGVTPHASALAGSGSGLGYEGQQASEYPGGAASVMARGMRGLSISQDDAATWTTSSRPLTPDTSTNTHANSSSSITAVPGAVSLTPPIQQPTRSLWVGNLDPRTSPAELQAVFAPYGAIESLRLIPEKECGFINFVSVQDAIHAKEDVLNRLGGQLTKTSGMVRIGFGKDAALAGPASSLAHMRTAAGPVVVGSQAPGGNGVGEMSLQTAPTRALWIGSIPASTTPNHLLAIFSPFGPIESARVLTHKSCGFINFERLDDAVSARKTLNGREILGAEVGAVRIGFAKVPTKIINGPFGDSTNTTLNGAPPSNGIGSLPATYHALQQLNGVGGVSVERQVADGALQDYRSNLVMGMVANGQYASAGVLQANGVAASEGDESPIETVKATINETQLLMRELSGEGPLTEVHVQAVAEPRPPVTYYTSIPLHAMNDPRLSRRYSSADAPRLREIRKRLDSQISVEEVDSIAYDLLEECVALSSDYIGNTLIQKIFERASLEARMALLERIAPHLAAIGTHKNGTWAIQKIISSVQSTEEFAIIEQNLAPFTPPLLLNDFGNYVVQGALRFGTPTNDFIFDAMVDRCWEIGSGRFGARSTRQTLENPLSSALNIKRVAIAIILNSIPLATSSNGALLVTWLLDTSNLPGRYRLLAPRFSPHLAHLCTHKLASSAVLKIINQRVDPAASRMLLDAIFAPESKTLEDILGDQIHGTACITKIINSSFVDQTERDSMAERVRTTLLALRVSAVPAYRKLVEELGMTYQGAPSASPPFGSAPNFQPQQQQQQQAPHQQQWMQQQYPGVGAYPPPPMPYGDYQAYGMGYNTPSFQPPYSQSAPSYPYYQASPQASAYPYTGSPYLSASPAPPLGPGGNTSPHLSPAPPLFSPPSYDFSPFSPLGSPSGGSNPYNFRSTSFSNSSDAGGGYYDSPQASRPSQQ</sequence>
<dbReference type="Gene3D" id="3.30.70.330">
    <property type="match status" value="2"/>
</dbReference>
<dbReference type="GO" id="GO:0000288">
    <property type="term" value="P:nuclear-transcribed mRNA catabolic process, deadenylation-dependent decay"/>
    <property type="evidence" value="ECO:0007669"/>
    <property type="project" value="TreeGrafter"/>
</dbReference>
<dbReference type="Pfam" id="PF00076">
    <property type="entry name" value="RRM_1"/>
    <property type="match status" value="2"/>
</dbReference>
<evidence type="ECO:0000259" key="6">
    <source>
        <dbReference type="PROSITE" id="PS50303"/>
    </source>
</evidence>
<feature type="region of interest" description="Disordered" evidence="4">
    <location>
        <begin position="181"/>
        <end position="206"/>
    </location>
</feature>
<proteinExistence type="predicted"/>
<dbReference type="PANTHER" id="PTHR47093:SF1">
    <property type="entry name" value="PROTEIN JSN1-RELATED"/>
    <property type="match status" value="1"/>
</dbReference>
<feature type="domain" description="RRM" evidence="5">
    <location>
        <begin position="322"/>
        <end position="399"/>
    </location>
</feature>
<dbReference type="SMART" id="SM00360">
    <property type="entry name" value="RRM"/>
    <property type="match status" value="2"/>
</dbReference>
<evidence type="ECO:0000256" key="1">
    <source>
        <dbReference type="ARBA" id="ARBA00022737"/>
    </source>
</evidence>
<dbReference type="InterPro" id="IPR016024">
    <property type="entry name" value="ARM-type_fold"/>
</dbReference>
<feature type="domain" description="PUM-HD" evidence="6">
    <location>
        <begin position="638"/>
        <end position="989"/>
    </location>
</feature>
<feature type="region of interest" description="Disordered" evidence="4">
    <location>
        <begin position="992"/>
        <end position="1033"/>
    </location>
</feature>
<evidence type="ECO:0000256" key="3">
    <source>
        <dbReference type="PROSITE-ProRule" id="PRU00317"/>
    </source>
</evidence>
<dbReference type="Gene3D" id="1.25.10.10">
    <property type="entry name" value="Leucine-rich Repeat Variant"/>
    <property type="match status" value="1"/>
</dbReference>
<feature type="compositionally biased region" description="Gly residues" evidence="4">
    <location>
        <begin position="41"/>
        <end position="60"/>
    </location>
</feature>
<protein>
    <recommendedName>
        <fullName evidence="9">Armadillo-type protein</fullName>
    </recommendedName>
</protein>
<dbReference type="PROSITE" id="PS50102">
    <property type="entry name" value="RRM"/>
    <property type="match status" value="2"/>
</dbReference>
<dbReference type="STRING" id="106004.A0A1Y2DRQ8"/>
<dbReference type="InterPro" id="IPR033133">
    <property type="entry name" value="PUM-HD"/>
</dbReference>
<feature type="region of interest" description="Disordered" evidence="4">
    <location>
        <begin position="1"/>
        <end position="156"/>
    </location>
</feature>
<dbReference type="PROSITE" id="PS50302">
    <property type="entry name" value="PUM"/>
    <property type="match status" value="2"/>
</dbReference>
<evidence type="ECO:0000256" key="4">
    <source>
        <dbReference type="SAM" id="MobiDB-lite"/>
    </source>
</evidence>
<feature type="repeat" description="Pumilio" evidence="3">
    <location>
        <begin position="735"/>
        <end position="770"/>
    </location>
</feature>
<dbReference type="Proteomes" id="UP000193467">
    <property type="component" value="Unassembled WGS sequence"/>
</dbReference>
<dbReference type="PANTHER" id="PTHR47093">
    <property type="entry name" value="PROTEIN JSN1-RELATED"/>
    <property type="match status" value="1"/>
</dbReference>
<feature type="compositionally biased region" description="Low complexity" evidence="4">
    <location>
        <begin position="992"/>
        <end position="1031"/>
    </location>
</feature>
<dbReference type="AlphaFoldDB" id="A0A1Y2DRQ8"/>
<keyword evidence="2" id="KW-0694">RNA-binding</keyword>
<keyword evidence="1" id="KW-0677">Repeat</keyword>
<dbReference type="InterPro" id="IPR035979">
    <property type="entry name" value="RBD_domain_sf"/>
</dbReference>
<dbReference type="InterPro" id="IPR001313">
    <property type="entry name" value="Pumilio_RNA-bd_rpt"/>
</dbReference>
<dbReference type="OrthoDB" id="2017782at2759"/>
<dbReference type="Pfam" id="PF00806">
    <property type="entry name" value="PUF"/>
    <property type="match status" value="3"/>
</dbReference>
<feature type="compositionally biased region" description="Low complexity" evidence="4">
    <location>
        <begin position="292"/>
        <end position="306"/>
    </location>
</feature>
<evidence type="ECO:0000256" key="2">
    <source>
        <dbReference type="PROSITE-ProRule" id="PRU00176"/>
    </source>
</evidence>
<dbReference type="InterPro" id="IPR011989">
    <property type="entry name" value="ARM-like"/>
</dbReference>
<feature type="compositionally biased region" description="Polar residues" evidence="4">
    <location>
        <begin position="106"/>
        <end position="115"/>
    </location>
</feature>
<feature type="compositionally biased region" description="Low complexity" evidence="4">
    <location>
        <begin position="1112"/>
        <end position="1130"/>
    </location>
</feature>
<dbReference type="EMBL" id="MCGR01000071">
    <property type="protein sequence ID" value="ORY61951.1"/>
    <property type="molecule type" value="Genomic_DNA"/>
</dbReference>
<feature type="compositionally biased region" description="Low complexity" evidence="4">
    <location>
        <begin position="119"/>
        <end position="146"/>
    </location>
</feature>
<dbReference type="CDD" id="cd00590">
    <property type="entry name" value="RRM_SF"/>
    <property type="match status" value="1"/>
</dbReference>
<dbReference type="SUPFAM" id="SSF48371">
    <property type="entry name" value="ARM repeat"/>
    <property type="match status" value="1"/>
</dbReference>
<keyword evidence="8" id="KW-1185">Reference proteome</keyword>
<dbReference type="InParanoid" id="A0A1Y2DRQ8"/>
<dbReference type="FunFam" id="3.30.70.330:FF:000842">
    <property type="entry name" value="Pumilio domain-containing protein c"/>
    <property type="match status" value="1"/>
</dbReference>
<evidence type="ECO:0000259" key="5">
    <source>
        <dbReference type="PROSITE" id="PS50102"/>
    </source>
</evidence>
<feature type="compositionally biased region" description="Low complexity" evidence="4">
    <location>
        <begin position="187"/>
        <end position="206"/>
    </location>
</feature>
<feature type="region of interest" description="Disordered" evidence="4">
    <location>
        <begin position="278"/>
        <end position="317"/>
    </location>
</feature>
<feature type="region of interest" description="Disordered" evidence="4">
    <location>
        <begin position="1088"/>
        <end position="1162"/>
    </location>
</feature>
<feature type="repeat" description="Pumilio" evidence="3">
    <location>
        <begin position="699"/>
        <end position="734"/>
    </location>
</feature>
<dbReference type="PROSITE" id="PS50303">
    <property type="entry name" value="PUM_HD"/>
    <property type="match status" value="1"/>
</dbReference>
<feature type="compositionally biased region" description="Polar residues" evidence="4">
    <location>
        <begin position="1131"/>
        <end position="1145"/>
    </location>
</feature>
<dbReference type="InterPro" id="IPR012677">
    <property type="entry name" value="Nucleotide-bd_a/b_plait_sf"/>
</dbReference>
<name>A0A1Y2DRQ8_9BASI</name>